<dbReference type="InterPro" id="IPR019587">
    <property type="entry name" value="Polyketide_cyclase/dehydratase"/>
</dbReference>
<sequence length="141" mass="15408">MKHEVSTTVDAQADVVWDAVRDVEKWSEWTPTVDEIRVHGGGPIKVGAVATVRQPKQPAREWTVTELVDGRSFTWTSKGPGLRFSANHTVTTTEGTTHVELTFSVAGPLAPLASVLAGKAIRWAVDTEAASLKKWCERTSR</sequence>
<organism evidence="1 2">
    <name type="scientific">Actinophytocola oryzae</name>
    <dbReference type="NCBI Taxonomy" id="502181"/>
    <lineage>
        <taxon>Bacteria</taxon>
        <taxon>Bacillati</taxon>
        <taxon>Actinomycetota</taxon>
        <taxon>Actinomycetes</taxon>
        <taxon>Pseudonocardiales</taxon>
        <taxon>Pseudonocardiaceae</taxon>
    </lineage>
</organism>
<accession>A0A4R7URA2</accession>
<dbReference type="SUPFAM" id="SSF55961">
    <property type="entry name" value="Bet v1-like"/>
    <property type="match status" value="1"/>
</dbReference>
<dbReference type="Proteomes" id="UP000294927">
    <property type="component" value="Unassembled WGS sequence"/>
</dbReference>
<comment type="caution">
    <text evidence="1">The sequence shown here is derived from an EMBL/GenBank/DDBJ whole genome shotgun (WGS) entry which is preliminary data.</text>
</comment>
<keyword evidence="2" id="KW-1185">Reference proteome</keyword>
<dbReference type="InterPro" id="IPR023393">
    <property type="entry name" value="START-like_dom_sf"/>
</dbReference>
<dbReference type="Pfam" id="PF10604">
    <property type="entry name" value="Polyketide_cyc2"/>
    <property type="match status" value="1"/>
</dbReference>
<dbReference type="Gene3D" id="3.30.530.20">
    <property type="match status" value="1"/>
</dbReference>
<protein>
    <submittedName>
        <fullName evidence="1">Polyketide cyclase/dehydrase/lipid transport protein</fullName>
    </submittedName>
</protein>
<evidence type="ECO:0000313" key="1">
    <source>
        <dbReference type="EMBL" id="TDV37607.1"/>
    </source>
</evidence>
<dbReference type="EMBL" id="SOCP01000029">
    <property type="protein sequence ID" value="TDV37607.1"/>
    <property type="molecule type" value="Genomic_DNA"/>
</dbReference>
<dbReference type="RefSeq" id="WP_166664513.1">
    <property type="nucleotide sequence ID" value="NZ_SOCP01000029.1"/>
</dbReference>
<evidence type="ECO:0000313" key="2">
    <source>
        <dbReference type="Proteomes" id="UP000294927"/>
    </source>
</evidence>
<proteinExistence type="predicted"/>
<reference evidence="1 2" key="1">
    <citation type="submission" date="2019-03" db="EMBL/GenBank/DDBJ databases">
        <title>Genomic Encyclopedia of Archaeal and Bacterial Type Strains, Phase II (KMG-II): from individual species to whole genera.</title>
        <authorList>
            <person name="Goeker M."/>
        </authorList>
    </citation>
    <scope>NUCLEOTIDE SEQUENCE [LARGE SCALE GENOMIC DNA]</scope>
    <source>
        <strain evidence="1 2">DSM 45499</strain>
    </source>
</reference>
<gene>
    <name evidence="1" type="ORF">CLV71_12970</name>
</gene>
<name>A0A4R7URA2_9PSEU</name>
<dbReference type="AlphaFoldDB" id="A0A4R7URA2"/>